<dbReference type="EC" id="2.4.1.-" evidence="11"/>
<evidence type="ECO:0000256" key="2">
    <source>
        <dbReference type="ARBA" id="ARBA00004922"/>
    </source>
</evidence>
<evidence type="ECO:0000256" key="10">
    <source>
        <dbReference type="ARBA" id="ARBA00023180"/>
    </source>
</evidence>
<evidence type="ECO:0000313" key="15">
    <source>
        <dbReference type="Proteomes" id="UP000008144"/>
    </source>
</evidence>
<dbReference type="Gene3D" id="3.90.550.10">
    <property type="entry name" value="Spore Coat Polysaccharide Biosynthesis Protein SpsA, Chain A"/>
    <property type="match status" value="1"/>
</dbReference>
<evidence type="ECO:0000256" key="3">
    <source>
        <dbReference type="ARBA" id="ARBA00005735"/>
    </source>
</evidence>
<reference evidence="14" key="2">
    <citation type="journal article" date="2008" name="Genome Biol.">
        <title>Improved genome assembly and evidence-based global gene model set for the chordate Ciona intestinalis: new insight into intron and operon populations.</title>
        <authorList>
            <person name="Satou Y."/>
            <person name="Mineta K."/>
            <person name="Ogasawara M."/>
            <person name="Sasakura Y."/>
            <person name="Shoguchi E."/>
            <person name="Ueno K."/>
            <person name="Yamada L."/>
            <person name="Matsumoto J."/>
            <person name="Wasserscheid J."/>
            <person name="Dewar K."/>
            <person name="Wiley G.B."/>
            <person name="Macmil S.L."/>
            <person name="Roe B.A."/>
            <person name="Zeller R.W."/>
            <person name="Hastings K.E."/>
            <person name="Lemaire P."/>
            <person name="Lindquist E."/>
            <person name="Endo T."/>
            <person name="Hotta K."/>
            <person name="Inaba K."/>
        </authorList>
    </citation>
    <scope>NUCLEOTIDE SEQUENCE [LARGE SCALE GENOMIC DNA]</scope>
    <source>
        <strain evidence="14">wild type</strain>
    </source>
</reference>
<keyword evidence="4 11" id="KW-0328">Glycosyltransferase</keyword>
<dbReference type="Pfam" id="PF13733">
    <property type="entry name" value="Glyco_transf_7N"/>
    <property type="match status" value="1"/>
</dbReference>
<dbReference type="UniPathway" id="UPA00378"/>
<dbReference type="InterPro" id="IPR027791">
    <property type="entry name" value="Galactosyl_T_C"/>
</dbReference>
<keyword evidence="6" id="KW-0812">Transmembrane</keyword>
<name>H2XNF7_CIOIN</name>
<feature type="domain" description="Galactosyltransferase C-terminal" evidence="12">
    <location>
        <begin position="213"/>
        <end position="290"/>
    </location>
</feature>
<evidence type="ECO:0000256" key="8">
    <source>
        <dbReference type="ARBA" id="ARBA00022989"/>
    </source>
</evidence>
<dbReference type="SUPFAM" id="SSF53448">
    <property type="entry name" value="Nucleotide-diphospho-sugar transferases"/>
    <property type="match status" value="1"/>
</dbReference>
<dbReference type="InterPro" id="IPR003859">
    <property type="entry name" value="Galactosyl_T"/>
</dbReference>
<evidence type="ECO:0000256" key="4">
    <source>
        <dbReference type="ARBA" id="ARBA00022676"/>
    </source>
</evidence>
<organism evidence="14 15">
    <name type="scientific">Ciona intestinalis</name>
    <name type="common">Transparent sea squirt</name>
    <name type="synonym">Ascidia intestinalis</name>
    <dbReference type="NCBI Taxonomy" id="7719"/>
    <lineage>
        <taxon>Eukaryota</taxon>
        <taxon>Metazoa</taxon>
        <taxon>Chordata</taxon>
        <taxon>Tunicata</taxon>
        <taxon>Ascidiacea</taxon>
        <taxon>Phlebobranchia</taxon>
        <taxon>Cionidae</taxon>
        <taxon>Ciona</taxon>
    </lineage>
</organism>
<evidence type="ECO:0000259" key="12">
    <source>
        <dbReference type="Pfam" id="PF02709"/>
    </source>
</evidence>
<evidence type="ECO:0000256" key="6">
    <source>
        <dbReference type="ARBA" id="ARBA00022692"/>
    </source>
</evidence>
<dbReference type="AlphaFoldDB" id="H2XNF7"/>
<keyword evidence="15" id="KW-1185">Reference proteome</keyword>
<evidence type="ECO:0000256" key="7">
    <source>
        <dbReference type="ARBA" id="ARBA00022968"/>
    </source>
</evidence>
<comment type="similarity">
    <text evidence="3 11">Belongs to the glycosyltransferase 7 family.</text>
</comment>
<dbReference type="GO" id="GO:0016020">
    <property type="term" value="C:membrane"/>
    <property type="evidence" value="ECO:0007669"/>
    <property type="project" value="UniProtKB-SubCell"/>
</dbReference>
<comment type="function">
    <text evidence="11">Catalyses the transfer of galactose onto proteins or lipids.</text>
</comment>
<keyword evidence="8" id="KW-1133">Transmembrane helix</keyword>
<dbReference type="EMBL" id="EAAA01002617">
    <property type="status" value="NOT_ANNOTATED_CDS"/>
    <property type="molecule type" value="Genomic_DNA"/>
</dbReference>
<keyword evidence="5 11" id="KW-0808">Transferase</keyword>
<evidence type="ECO:0000313" key="14">
    <source>
        <dbReference type="Ensembl" id="ENSCINP00000031190.1"/>
    </source>
</evidence>
<dbReference type="InterPro" id="IPR027995">
    <property type="entry name" value="Galactosyl_T_N"/>
</dbReference>
<dbReference type="GeneTree" id="ENSGT00940000163971"/>
<reference evidence="14" key="3">
    <citation type="submission" date="2025-08" db="UniProtKB">
        <authorList>
            <consortium name="Ensembl"/>
        </authorList>
    </citation>
    <scope>IDENTIFICATION</scope>
</reference>
<dbReference type="PANTHER" id="PTHR19300">
    <property type="entry name" value="BETA-1,4-GALACTOSYLTRANSFERASE"/>
    <property type="match status" value="1"/>
</dbReference>
<comment type="subcellular location">
    <subcellularLocation>
        <location evidence="1">Membrane</location>
        <topology evidence="1">Single-pass type II membrane protein</topology>
    </subcellularLocation>
</comment>
<comment type="pathway">
    <text evidence="2 11">Protein modification; protein glycosylation.</text>
</comment>
<evidence type="ECO:0000256" key="11">
    <source>
        <dbReference type="RuleBase" id="RU368121"/>
    </source>
</evidence>
<evidence type="ECO:0000256" key="5">
    <source>
        <dbReference type="ARBA" id="ARBA00022679"/>
    </source>
</evidence>
<dbReference type="PRINTS" id="PR02050">
    <property type="entry name" value="B14GALTRFASE"/>
</dbReference>
<dbReference type="GO" id="GO:0005975">
    <property type="term" value="P:carbohydrate metabolic process"/>
    <property type="evidence" value="ECO:0007669"/>
    <property type="project" value="InterPro"/>
</dbReference>
<keyword evidence="9" id="KW-0472">Membrane</keyword>
<evidence type="ECO:0000256" key="1">
    <source>
        <dbReference type="ARBA" id="ARBA00004606"/>
    </source>
</evidence>
<accession>H2XNF7</accession>
<dbReference type="Pfam" id="PF02709">
    <property type="entry name" value="Glyco_transf_7C"/>
    <property type="match status" value="1"/>
</dbReference>
<dbReference type="Proteomes" id="UP000008144">
    <property type="component" value="Chromosome 8"/>
</dbReference>
<sequence length="342" mass="39123">MLWVYRDVKSRTMSKALKFARYKNFIKAQMLTKSFDQAKLKSAGNAGVLVTPIDNTTRLTNDSGVPFHPLLHGNLTINITEAEAAYAKLMTEFSNVKDRGSIDIFETRRGIHDLTVAVIIPIRNRPAHLRLLLGHLIPILQRQLRRFQIFTAYQFGDGTFNKGRLMNAAFRYLLDATRVEDVKFDCFIFHDVDMLTESDLNTYECFPGTNKVKHMSYTVNKFNYTFCCGMTVGGVLSFTEEQFIKVNGFSNHFWGWGGEDDDMNARIKENKLEVVRPHLSVGRYTMIPHDRDKLNPYNAKVLKQLGRRQRSNFNGLAGCPAQVLGVEVRPLFVNILIKVEED</sequence>
<dbReference type="Ensembl" id="ENSCINT00000032568.1">
    <property type="protein sequence ID" value="ENSCINP00000031190.1"/>
    <property type="gene ID" value="ENSCING00000018352.1"/>
</dbReference>
<dbReference type="InterPro" id="IPR029044">
    <property type="entry name" value="Nucleotide-diphossugar_trans"/>
</dbReference>
<keyword evidence="10 11" id="KW-0325">Glycoprotein</keyword>
<proteinExistence type="inferred from homology"/>
<dbReference type="GO" id="GO:0008378">
    <property type="term" value="F:galactosyltransferase activity"/>
    <property type="evidence" value="ECO:0000318"/>
    <property type="project" value="GO_Central"/>
</dbReference>
<reference evidence="14" key="4">
    <citation type="submission" date="2025-09" db="UniProtKB">
        <authorList>
            <consortium name="Ensembl"/>
        </authorList>
    </citation>
    <scope>IDENTIFICATION</scope>
</reference>
<feature type="domain" description="Galactosyltransferase N-terminal" evidence="13">
    <location>
        <begin position="68"/>
        <end position="205"/>
    </location>
</feature>
<dbReference type="STRING" id="7719.ENSCINP00000031190"/>
<protein>
    <recommendedName>
        <fullName evidence="11">Beta-1,4-galactosyltransferase</fullName>
        <ecNumber evidence="11">2.4.1.-</ecNumber>
    </recommendedName>
</protein>
<dbReference type="HOGENOM" id="CLU_044391_0_0_1"/>
<reference evidence="15" key="1">
    <citation type="journal article" date="2002" name="Science">
        <title>The draft genome of Ciona intestinalis: insights into chordate and vertebrate origins.</title>
        <authorList>
            <person name="Dehal P."/>
            <person name="Satou Y."/>
            <person name="Campbell R.K."/>
            <person name="Chapman J."/>
            <person name="Degnan B."/>
            <person name="De Tomaso A."/>
            <person name="Davidson B."/>
            <person name="Di Gregorio A."/>
            <person name="Gelpke M."/>
            <person name="Goodstein D.M."/>
            <person name="Harafuji N."/>
            <person name="Hastings K.E."/>
            <person name="Ho I."/>
            <person name="Hotta K."/>
            <person name="Huang W."/>
            <person name="Kawashima T."/>
            <person name="Lemaire P."/>
            <person name="Martinez D."/>
            <person name="Meinertzhagen I.A."/>
            <person name="Necula S."/>
            <person name="Nonaka M."/>
            <person name="Putnam N."/>
            <person name="Rash S."/>
            <person name="Saiga H."/>
            <person name="Satake M."/>
            <person name="Terry A."/>
            <person name="Yamada L."/>
            <person name="Wang H.G."/>
            <person name="Awazu S."/>
            <person name="Azumi K."/>
            <person name="Boore J."/>
            <person name="Branno M."/>
            <person name="Chin-Bow S."/>
            <person name="DeSantis R."/>
            <person name="Doyle S."/>
            <person name="Francino P."/>
            <person name="Keys D.N."/>
            <person name="Haga S."/>
            <person name="Hayashi H."/>
            <person name="Hino K."/>
            <person name="Imai K.S."/>
            <person name="Inaba K."/>
            <person name="Kano S."/>
            <person name="Kobayashi K."/>
            <person name="Kobayashi M."/>
            <person name="Lee B.I."/>
            <person name="Makabe K.W."/>
            <person name="Manohar C."/>
            <person name="Matassi G."/>
            <person name="Medina M."/>
            <person name="Mochizuki Y."/>
            <person name="Mount S."/>
            <person name="Morishita T."/>
            <person name="Miura S."/>
            <person name="Nakayama A."/>
            <person name="Nishizaka S."/>
            <person name="Nomoto H."/>
            <person name="Ohta F."/>
            <person name="Oishi K."/>
            <person name="Rigoutsos I."/>
            <person name="Sano M."/>
            <person name="Sasaki A."/>
            <person name="Sasakura Y."/>
            <person name="Shoguchi E."/>
            <person name="Shin-i T."/>
            <person name="Spagnuolo A."/>
            <person name="Stainier D."/>
            <person name="Suzuki M.M."/>
            <person name="Tassy O."/>
            <person name="Takatori N."/>
            <person name="Tokuoka M."/>
            <person name="Yagi K."/>
            <person name="Yoshizaki F."/>
            <person name="Wada S."/>
            <person name="Zhang C."/>
            <person name="Hyatt P.D."/>
            <person name="Larimer F."/>
            <person name="Detter C."/>
            <person name="Doggett N."/>
            <person name="Glavina T."/>
            <person name="Hawkins T."/>
            <person name="Richardson P."/>
            <person name="Lucas S."/>
            <person name="Kohara Y."/>
            <person name="Levine M."/>
            <person name="Satoh N."/>
            <person name="Rokhsar D.S."/>
        </authorList>
    </citation>
    <scope>NUCLEOTIDE SEQUENCE [LARGE SCALE GENOMIC DNA]</scope>
</reference>
<dbReference type="InParanoid" id="H2XNF7"/>
<dbReference type="PANTHER" id="PTHR19300:SF61">
    <property type="entry name" value="BETA-1,4-N-ACETYLGALACTOSAMINYLTRANSFERASE"/>
    <property type="match status" value="1"/>
</dbReference>
<evidence type="ECO:0000256" key="9">
    <source>
        <dbReference type="ARBA" id="ARBA00023136"/>
    </source>
</evidence>
<keyword evidence="7 11" id="KW-0735">Signal-anchor</keyword>
<dbReference type="GO" id="GO:0005794">
    <property type="term" value="C:Golgi apparatus"/>
    <property type="evidence" value="ECO:0000318"/>
    <property type="project" value="GO_Central"/>
</dbReference>
<evidence type="ECO:0000259" key="13">
    <source>
        <dbReference type="Pfam" id="PF13733"/>
    </source>
</evidence>